<keyword evidence="1" id="KW-0677">Repeat</keyword>
<dbReference type="InterPro" id="IPR017871">
    <property type="entry name" value="ABC_transporter-like_CS"/>
</dbReference>
<accession>A0ABU1MSF1</accession>
<dbReference type="RefSeq" id="WP_309806562.1">
    <property type="nucleotide sequence ID" value="NZ_JAVDRD010000018.1"/>
</dbReference>
<dbReference type="InterPro" id="IPR003593">
    <property type="entry name" value="AAA+_ATPase"/>
</dbReference>
<sequence length="525" mass="55169">MSSFLTLDSVALATPSGRLLFSDLTLAVGRECVGVVGRNGSGKSTLLRAILGQAPVHSGAVAVNGSVAMLEQIVTPGNELAAHALGVSAGLARLARIEAGSGTERDFGEADWDLPRRLEEVLAAAGLPPVDLGRPMASFSGGERTRLAIAGLLLAEPDLLLLDEPTNNLDDDGRAAIADLLANWRGGAVLVSHDRALLQSVDRIVALSPVGVSIHGGGWLEWAAARDAARAQAEAQLEAAERDVRAARKEAQSAREGQARRDRAGKAYAASGNAPKILLGRQRERAENSAGGSHAQAQDRIDAKVVALETARTRIDVVTPLKVAIAPCHLPPGRLVLACHDVIWGVGERRVIAGLTFSLRGPERVALTGRNGAGKTTVLKLVAGLIAPTSGTIERLVPFAMLDQTVSLLDPDASLTDNMRKLNPELGENEARAALARFAFRGAAGDRLVRELSGGERLRAGLACVLSARSVPQLLLLDEPTNHLDVESIEVIEQALRAFDGALLLVSHDAAFRDAVGVTREIQLA</sequence>
<dbReference type="EMBL" id="JAVDRD010000018">
    <property type="protein sequence ID" value="MDR6513266.1"/>
    <property type="molecule type" value="Genomic_DNA"/>
</dbReference>
<feature type="domain" description="ABC transporter" evidence="5">
    <location>
        <begin position="5"/>
        <end position="235"/>
    </location>
</feature>
<dbReference type="InterPro" id="IPR050611">
    <property type="entry name" value="ABCF"/>
</dbReference>
<protein>
    <submittedName>
        <fullName evidence="6">ATPase subunit of ABC transporter with duplicated ATPase domains</fullName>
    </submittedName>
</protein>
<evidence type="ECO:0000259" key="5">
    <source>
        <dbReference type="PROSITE" id="PS50893"/>
    </source>
</evidence>
<dbReference type="Pfam" id="PF00005">
    <property type="entry name" value="ABC_tran"/>
    <property type="match status" value="2"/>
</dbReference>
<dbReference type="SUPFAM" id="SSF52540">
    <property type="entry name" value="P-loop containing nucleoside triphosphate hydrolases"/>
    <property type="match status" value="2"/>
</dbReference>
<feature type="domain" description="ABC transporter" evidence="5">
    <location>
        <begin position="337"/>
        <end position="525"/>
    </location>
</feature>
<proteinExistence type="predicted"/>
<evidence type="ECO:0000256" key="3">
    <source>
        <dbReference type="ARBA" id="ARBA00022840"/>
    </source>
</evidence>
<evidence type="ECO:0000256" key="1">
    <source>
        <dbReference type="ARBA" id="ARBA00022737"/>
    </source>
</evidence>
<evidence type="ECO:0000313" key="7">
    <source>
        <dbReference type="Proteomes" id="UP001184150"/>
    </source>
</evidence>
<organism evidence="6 7">
    <name type="scientific">Novosphingobium capsulatum</name>
    <dbReference type="NCBI Taxonomy" id="13688"/>
    <lineage>
        <taxon>Bacteria</taxon>
        <taxon>Pseudomonadati</taxon>
        <taxon>Pseudomonadota</taxon>
        <taxon>Alphaproteobacteria</taxon>
        <taxon>Sphingomonadales</taxon>
        <taxon>Sphingomonadaceae</taxon>
        <taxon>Novosphingobium</taxon>
    </lineage>
</organism>
<gene>
    <name evidence="6" type="ORF">J2792_004159</name>
</gene>
<dbReference type="InterPro" id="IPR027417">
    <property type="entry name" value="P-loop_NTPase"/>
</dbReference>
<evidence type="ECO:0000313" key="6">
    <source>
        <dbReference type="EMBL" id="MDR6513266.1"/>
    </source>
</evidence>
<keyword evidence="7" id="KW-1185">Reference proteome</keyword>
<dbReference type="PROSITE" id="PS50893">
    <property type="entry name" value="ABC_TRANSPORTER_2"/>
    <property type="match status" value="2"/>
</dbReference>
<keyword evidence="3" id="KW-0067">ATP-binding</keyword>
<dbReference type="InterPro" id="IPR003439">
    <property type="entry name" value="ABC_transporter-like_ATP-bd"/>
</dbReference>
<evidence type="ECO:0000256" key="4">
    <source>
        <dbReference type="SAM" id="MobiDB-lite"/>
    </source>
</evidence>
<dbReference type="PROSITE" id="PS00211">
    <property type="entry name" value="ABC_TRANSPORTER_1"/>
    <property type="match status" value="1"/>
</dbReference>
<dbReference type="PANTHER" id="PTHR19211:SF6">
    <property type="entry name" value="BLL7188 PROTEIN"/>
    <property type="match status" value="1"/>
</dbReference>
<dbReference type="Proteomes" id="UP001184150">
    <property type="component" value="Unassembled WGS sequence"/>
</dbReference>
<keyword evidence="2" id="KW-0547">Nucleotide-binding</keyword>
<name>A0ABU1MSF1_9SPHN</name>
<feature type="compositionally biased region" description="Basic and acidic residues" evidence="4">
    <location>
        <begin position="247"/>
        <end position="265"/>
    </location>
</feature>
<dbReference type="PANTHER" id="PTHR19211">
    <property type="entry name" value="ATP-BINDING TRANSPORT PROTEIN-RELATED"/>
    <property type="match status" value="1"/>
</dbReference>
<reference evidence="6 7" key="1">
    <citation type="submission" date="2023-07" db="EMBL/GenBank/DDBJ databases">
        <title>Sorghum-associated microbial communities from plants grown in Nebraska, USA.</title>
        <authorList>
            <person name="Schachtman D."/>
        </authorList>
    </citation>
    <scope>NUCLEOTIDE SEQUENCE [LARGE SCALE GENOMIC DNA]</scope>
    <source>
        <strain evidence="6 7">DS1027</strain>
    </source>
</reference>
<dbReference type="SMART" id="SM00382">
    <property type="entry name" value="AAA"/>
    <property type="match status" value="2"/>
</dbReference>
<evidence type="ECO:0000256" key="2">
    <source>
        <dbReference type="ARBA" id="ARBA00022741"/>
    </source>
</evidence>
<dbReference type="CDD" id="cd03221">
    <property type="entry name" value="ABCF_EF-3"/>
    <property type="match status" value="1"/>
</dbReference>
<comment type="caution">
    <text evidence="6">The sequence shown here is derived from an EMBL/GenBank/DDBJ whole genome shotgun (WGS) entry which is preliminary data.</text>
</comment>
<dbReference type="Gene3D" id="3.40.50.300">
    <property type="entry name" value="P-loop containing nucleotide triphosphate hydrolases"/>
    <property type="match status" value="2"/>
</dbReference>
<feature type="region of interest" description="Disordered" evidence="4">
    <location>
        <begin position="247"/>
        <end position="268"/>
    </location>
</feature>